<dbReference type="AlphaFoldDB" id="A0A0F9JVQ8"/>
<dbReference type="EMBL" id="LAZR01015251">
    <property type="protein sequence ID" value="KKM13993.1"/>
    <property type="molecule type" value="Genomic_DNA"/>
</dbReference>
<protein>
    <recommendedName>
        <fullName evidence="3">Large polyvalent protein associated domain-containing protein</fullName>
    </recommendedName>
</protein>
<evidence type="ECO:0008006" key="3">
    <source>
        <dbReference type="Google" id="ProtNLM"/>
    </source>
</evidence>
<reference evidence="2" key="1">
    <citation type="journal article" date="2015" name="Nature">
        <title>Complex archaea that bridge the gap between prokaryotes and eukaryotes.</title>
        <authorList>
            <person name="Spang A."/>
            <person name="Saw J.H."/>
            <person name="Jorgensen S.L."/>
            <person name="Zaremba-Niedzwiedzka K."/>
            <person name="Martijn J."/>
            <person name="Lind A.E."/>
            <person name="van Eijk R."/>
            <person name="Schleper C."/>
            <person name="Guy L."/>
            <person name="Ettema T.J."/>
        </authorList>
    </citation>
    <scope>NUCLEOTIDE SEQUENCE</scope>
</reference>
<organism evidence="2">
    <name type="scientific">marine sediment metagenome</name>
    <dbReference type="NCBI Taxonomy" id="412755"/>
    <lineage>
        <taxon>unclassified sequences</taxon>
        <taxon>metagenomes</taxon>
        <taxon>ecological metagenomes</taxon>
    </lineage>
</organism>
<proteinExistence type="predicted"/>
<feature type="region of interest" description="Disordered" evidence="1">
    <location>
        <begin position="629"/>
        <end position="654"/>
    </location>
</feature>
<accession>A0A0F9JVQ8</accession>
<sequence>SMTGAISARDATSFLGSGTFSAAATLQTVQKTTAQHIDNDRSLLKQQADYEFDVYSHAEFSRGFAALTDEEKIVIRKQLFNELGVEQDKFFHREVLNVTTAAEKKSLINKRGAAIDWTRGFQKDKQFTTMWEGMENGVEYADGITENVMARIMSGQGATLDKEVISFLDDAGQTALLSNMIAKTQEGGRLSGILNTMAMFNNISRPMVTNADLGFMGLQVVAAGNRNPSAALRSAMMVFDALATDQRMMASYIGRNLEPQEFLGGKSWLEDFFNNGGIWNQNEFTWEYAAKSRGPTSIFGKGPFRRFNNAFGGATNIATLETYKGMVGVNDALYRSLGNRRATHFITQAFGGFKISGKTSRQQSASVANKLTLRMNSAALGISKGQMKGEAGLLFAPRYYRSFFGLLGDAMQGGMRGAEARRSLGQMMVGFLGLNAALEMIPGVEPLQLDPRKSNFMTTKVGGLRVGPGGPFVSLLSLMGKASRKDREGDFLVDLPFGLGLNPGLVKFDINDNPIIRWGRGKLSPVASMIVDIVNQETFMYDKLDNPIDYANLLADRLSPFFAQAGWESYTKGQALKDVALAAGLEFGTGARTFPVSAFDVRSDIRNRVSQELYDKDYNELDASQKAKVKEDSDVKEAQEKADKEATERGYESTTKRSAEADFLKQFVETGKVEVDGEVTYSQFSTQTQDNSLFDRGELNGQDWIARYKDRQKEYFSFRGGIRTALGITFGDGETENPVDEAIDAYFEILPDQFLDPRLGPDWDAYFAAKERAMQEAVRQGQLANGTQGAADVTAYLNPIEDDPVVRSFKEAQTTRDSLSELSKYRFVDQAGAEQVDELLEKVKEVTASARERGIKITHRQFLKNILQRIPSDHPLYTIVAIAFLRKTEDTREQVWNPERDQLVLDNPESVKFYISLYKNMSEANKLRFLERHGTRYFSSTFIEDEGLNPDISI</sequence>
<name>A0A0F9JVQ8_9ZZZZ</name>
<evidence type="ECO:0000256" key="1">
    <source>
        <dbReference type="SAM" id="MobiDB-lite"/>
    </source>
</evidence>
<evidence type="ECO:0000313" key="2">
    <source>
        <dbReference type="EMBL" id="KKM13993.1"/>
    </source>
</evidence>
<feature type="non-terminal residue" evidence="2">
    <location>
        <position position="1"/>
    </location>
</feature>
<comment type="caution">
    <text evidence="2">The sequence shown here is derived from an EMBL/GenBank/DDBJ whole genome shotgun (WGS) entry which is preliminary data.</text>
</comment>
<gene>
    <name evidence="2" type="ORF">LCGC14_1710620</name>
</gene>